<keyword evidence="9" id="KW-1185">Reference proteome</keyword>
<dbReference type="AlphaFoldDB" id="A0A834SK16"/>
<dbReference type="Pfam" id="PF10551">
    <property type="entry name" value="MULE"/>
    <property type="match status" value="1"/>
</dbReference>
<evidence type="ECO:0000256" key="1">
    <source>
        <dbReference type="ARBA" id="ARBA00005889"/>
    </source>
</evidence>
<dbReference type="InterPro" id="IPR004330">
    <property type="entry name" value="FAR1_DNA_bnd_dom"/>
</dbReference>
<dbReference type="PROSITE" id="PS50966">
    <property type="entry name" value="ZF_SWIM"/>
    <property type="match status" value="1"/>
</dbReference>
<dbReference type="GO" id="GO:0006355">
    <property type="term" value="P:regulation of DNA-templated transcription"/>
    <property type="evidence" value="ECO:0007669"/>
    <property type="project" value="UniProtKB-UniRule"/>
</dbReference>
<dbReference type="PANTHER" id="PTHR31669:SF185">
    <property type="entry name" value="PROTEIN FAR1-RELATED SEQUENCE"/>
    <property type="match status" value="1"/>
</dbReference>
<dbReference type="InterPro" id="IPR006564">
    <property type="entry name" value="Znf_PMZ"/>
</dbReference>
<evidence type="ECO:0000256" key="6">
    <source>
        <dbReference type="RuleBase" id="RU367018"/>
    </source>
</evidence>
<dbReference type="InterPro" id="IPR031052">
    <property type="entry name" value="FHY3/FAR1"/>
</dbReference>
<dbReference type="GO" id="GO:0008270">
    <property type="term" value="F:zinc ion binding"/>
    <property type="evidence" value="ECO:0007669"/>
    <property type="project" value="UniProtKB-UniRule"/>
</dbReference>
<feature type="domain" description="SWIM-type" evidence="7">
    <location>
        <begin position="564"/>
        <end position="599"/>
    </location>
</feature>
<dbReference type="InterPro" id="IPR058778">
    <property type="entry name" value="HTH_FAR1-11-like"/>
</dbReference>
<dbReference type="PANTHER" id="PTHR31669">
    <property type="entry name" value="PROTEIN FAR1-RELATED SEQUENCE 10-RELATED"/>
    <property type="match status" value="1"/>
</dbReference>
<dbReference type="Proteomes" id="UP000634136">
    <property type="component" value="Unassembled WGS sequence"/>
</dbReference>
<reference evidence="8" key="1">
    <citation type="submission" date="2020-09" db="EMBL/GenBank/DDBJ databases">
        <title>Genome-Enabled Discovery of Anthraquinone Biosynthesis in Senna tora.</title>
        <authorList>
            <person name="Kang S.-H."/>
            <person name="Pandey R.P."/>
            <person name="Lee C.-M."/>
            <person name="Sim J.-S."/>
            <person name="Jeong J.-T."/>
            <person name="Choi B.-S."/>
            <person name="Jung M."/>
            <person name="Ginzburg D."/>
            <person name="Zhao K."/>
            <person name="Won S.Y."/>
            <person name="Oh T.-J."/>
            <person name="Yu Y."/>
            <person name="Kim N.-H."/>
            <person name="Lee O.R."/>
            <person name="Lee T.-H."/>
            <person name="Bashyal P."/>
            <person name="Kim T.-S."/>
            <person name="Lee W.-H."/>
            <person name="Kawkins C."/>
            <person name="Kim C.-K."/>
            <person name="Kim J.S."/>
            <person name="Ahn B.O."/>
            <person name="Rhee S.Y."/>
            <person name="Sohng J.K."/>
        </authorList>
    </citation>
    <scope>NUCLEOTIDE SEQUENCE</scope>
    <source>
        <tissue evidence="8">Leaf</tissue>
    </source>
</reference>
<evidence type="ECO:0000256" key="2">
    <source>
        <dbReference type="ARBA" id="ARBA00022723"/>
    </source>
</evidence>
<evidence type="ECO:0000259" key="7">
    <source>
        <dbReference type="PROSITE" id="PS50966"/>
    </source>
</evidence>
<keyword evidence="3 5" id="KW-0863">Zinc-finger</keyword>
<dbReference type="EMBL" id="JAAIUW010000013">
    <property type="protein sequence ID" value="KAF7803863.1"/>
    <property type="molecule type" value="Genomic_DNA"/>
</dbReference>
<evidence type="ECO:0000256" key="4">
    <source>
        <dbReference type="ARBA" id="ARBA00022833"/>
    </source>
</evidence>
<sequence>MTSIPSKNLWIRRQQCPCGDWKCYITYEGDAEENSAGPELVKTEKAASEAMVSPYVGMVFKSDDDAFEYYGNFARKNGFSVRKERSRLSPQLGIYKRDFVCYRSGFAPVKKKPNGEHHRDRKSVRCGCDAKMYLSKEIVEGVSQWFVVQFSNVHNHELLEDDQVRLLPAYRKIQEADQERILLLSKAGFPIHRIVKMLELEKGIQGGQLPFLERDVRNFVQNRKKVVQENEALLSEKRENDTLELLEACKAMKENNDDFVYDFTVDENEKVENIAWSYGDSVHAYAMFGDVVYFDTTYRSITYGLLFGAWFGIDNCGRTIFFGCVLLQDETSRSFSWALQTFVRLMRGRCPQTILTDLDPGLRDAIRTELPSTKHVISTWNIMPKVPCWFSLPLGSRYEEFKSEFDALFHIENTEEFELRWNQMASAFGLGSDKHIGLLYSMRASWALSYVRGFFLARMVTTSYSKSIDGFLKGIFSSQTCLRSFFEQVGISANFQHHHARPETQYIHLKSCIPIEEHARSIYTPFAFNALQQELLLAMQYATSEMANGSYIVRHFKRIDGERLVIWLAEDEQIHCSCKEFESSGILCRHALRVFVIKNYFQLPDKYYLSRWRQESSLILNQDHNHCIDDEWFQEYQSLAETLFAESSITKERSDYVRRELTSEITRILSEVRNLPETNGVSMDLTVSPTS</sequence>
<comment type="function">
    <text evidence="6">Putative transcription activator involved in regulating light control of development.</text>
</comment>
<evidence type="ECO:0000313" key="9">
    <source>
        <dbReference type="Proteomes" id="UP000634136"/>
    </source>
</evidence>
<comment type="similarity">
    <text evidence="1 6">Belongs to the FHY3/FAR1 family.</text>
</comment>
<comment type="caution">
    <text evidence="8">The sequence shown here is derived from an EMBL/GenBank/DDBJ whole genome shotgun (WGS) entry which is preliminary data.</text>
</comment>
<dbReference type="Pfam" id="PF26175">
    <property type="entry name" value="HTH_FAR1"/>
    <property type="match status" value="1"/>
</dbReference>
<gene>
    <name evidence="8" type="ORF">G2W53_042974</name>
</gene>
<organism evidence="8 9">
    <name type="scientific">Senna tora</name>
    <dbReference type="NCBI Taxonomy" id="362788"/>
    <lineage>
        <taxon>Eukaryota</taxon>
        <taxon>Viridiplantae</taxon>
        <taxon>Streptophyta</taxon>
        <taxon>Embryophyta</taxon>
        <taxon>Tracheophyta</taxon>
        <taxon>Spermatophyta</taxon>
        <taxon>Magnoliopsida</taxon>
        <taxon>eudicotyledons</taxon>
        <taxon>Gunneridae</taxon>
        <taxon>Pentapetalae</taxon>
        <taxon>rosids</taxon>
        <taxon>fabids</taxon>
        <taxon>Fabales</taxon>
        <taxon>Fabaceae</taxon>
        <taxon>Caesalpinioideae</taxon>
        <taxon>Cassia clade</taxon>
        <taxon>Senna</taxon>
    </lineage>
</organism>
<protein>
    <recommendedName>
        <fullName evidence="6">Protein FAR1-RELATED SEQUENCE</fullName>
    </recommendedName>
</protein>
<dbReference type="SMART" id="SM00575">
    <property type="entry name" value="ZnF_PMZ"/>
    <property type="match status" value="1"/>
</dbReference>
<evidence type="ECO:0000313" key="8">
    <source>
        <dbReference type="EMBL" id="KAF7803863.1"/>
    </source>
</evidence>
<keyword evidence="2 6" id="KW-0479">Metal-binding</keyword>
<dbReference type="Pfam" id="PF03101">
    <property type="entry name" value="FAR1"/>
    <property type="match status" value="1"/>
</dbReference>
<evidence type="ECO:0000256" key="3">
    <source>
        <dbReference type="ARBA" id="ARBA00022771"/>
    </source>
</evidence>
<dbReference type="InterPro" id="IPR007527">
    <property type="entry name" value="Znf_SWIM"/>
</dbReference>
<proteinExistence type="inferred from homology"/>
<keyword evidence="4 6" id="KW-0862">Zinc</keyword>
<dbReference type="OrthoDB" id="591056at2759"/>
<keyword evidence="6" id="KW-0539">Nucleus</keyword>
<name>A0A834SK16_9FABA</name>
<dbReference type="InterPro" id="IPR018289">
    <property type="entry name" value="MULE_transposase_dom"/>
</dbReference>
<comment type="subcellular location">
    <subcellularLocation>
        <location evidence="6">Nucleus</location>
    </subcellularLocation>
</comment>
<evidence type="ECO:0000256" key="5">
    <source>
        <dbReference type="PROSITE-ProRule" id="PRU00325"/>
    </source>
</evidence>
<accession>A0A834SK16</accession>
<dbReference type="GO" id="GO:0005634">
    <property type="term" value="C:nucleus"/>
    <property type="evidence" value="ECO:0007669"/>
    <property type="project" value="UniProtKB-SubCell"/>
</dbReference>
<dbReference type="Pfam" id="PF04434">
    <property type="entry name" value="SWIM"/>
    <property type="match status" value="1"/>
</dbReference>